<dbReference type="KEGG" id="aft:BBF96_09795"/>
<sequence length="320" mass="36608">MPERDNQSPPRPKIFSDEFIAQIGKDLANQIIDQICQGLTQMVPSQKPTSLCLELLVFELDEDILKKLVKCVFNQFNPVQITQKILEIINRVNNVMNKNENLTYKNKKKFQIDKFNLLRKVNRKIKDLKNTLFRTCTNLRDNIFKEILLRPKQIPSDKLTDISFIIEHVIIQHFRQFLIDQYDNFALKLCNKVSCIFSDLEFLAEQIKQITINFPSSEVGIIEIADAAATVAEAFFSEEDDFNKIFDAVDEVAELIEDLAQFYQKKLDQLEKLLALSTSGCPVPIEAVETLPTIPEVPPPSPIFSIVEIPGTATTPFFSP</sequence>
<dbReference type="AlphaFoldDB" id="A0A3S9SZR3"/>
<reference evidence="1 2" key="1">
    <citation type="submission" date="2016-07" db="EMBL/GenBank/DDBJ databases">
        <title>Genome and transcriptome analysis of iron-reducing fermentative bacteria Anoxybacter fermentans.</title>
        <authorList>
            <person name="Zeng X."/>
            <person name="Shao Z."/>
        </authorList>
    </citation>
    <scope>NUCLEOTIDE SEQUENCE [LARGE SCALE GENOMIC DNA]</scope>
    <source>
        <strain evidence="1 2">DY22613</strain>
    </source>
</reference>
<accession>A0A3S9SZR3</accession>
<protein>
    <submittedName>
        <fullName evidence="1">Uncharacterized protein</fullName>
    </submittedName>
</protein>
<gene>
    <name evidence="1" type="ORF">BBF96_09795</name>
</gene>
<dbReference type="EMBL" id="CP016379">
    <property type="protein sequence ID" value="AZR73652.1"/>
    <property type="molecule type" value="Genomic_DNA"/>
</dbReference>
<dbReference type="RefSeq" id="WP_127016997.1">
    <property type="nucleotide sequence ID" value="NZ_CP016379.1"/>
</dbReference>
<keyword evidence="2" id="KW-1185">Reference proteome</keyword>
<evidence type="ECO:0000313" key="2">
    <source>
        <dbReference type="Proteomes" id="UP000267250"/>
    </source>
</evidence>
<dbReference type="Proteomes" id="UP000267250">
    <property type="component" value="Chromosome"/>
</dbReference>
<organism evidence="1 2">
    <name type="scientific">Anoxybacter fermentans</name>
    <dbReference type="NCBI Taxonomy" id="1323375"/>
    <lineage>
        <taxon>Bacteria</taxon>
        <taxon>Bacillati</taxon>
        <taxon>Bacillota</taxon>
        <taxon>Clostridia</taxon>
        <taxon>Halanaerobiales</taxon>
        <taxon>Anoxybacter</taxon>
    </lineage>
</organism>
<evidence type="ECO:0000313" key="1">
    <source>
        <dbReference type="EMBL" id="AZR73652.1"/>
    </source>
</evidence>
<name>A0A3S9SZR3_9FIRM</name>
<proteinExistence type="predicted"/>